<dbReference type="SUPFAM" id="SSF56784">
    <property type="entry name" value="HAD-like"/>
    <property type="match status" value="1"/>
</dbReference>
<dbReference type="Proteomes" id="UP001268864">
    <property type="component" value="Unassembled WGS sequence"/>
</dbReference>
<protein>
    <submittedName>
        <fullName evidence="2">HAD-IIA family hydrolase</fullName>
    </submittedName>
</protein>
<keyword evidence="2" id="KW-0378">Hydrolase</keyword>
<accession>A0ABU2FQK5</accession>
<comment type="caution">
    <text evidence="2">The sequence shown here is derived from an EMBL/GenBank/DDBJ whole genome shotgun (WGS) entry which is preliminary data.</text>
</comment>
<dbReference type="RefSeq" id="WP_310900878.1">
    <property type="nucleotide sequence ID" value="NZ_JAMQOS010000004.1"/>
</dbReference>
<evidence type="ECO:0000259" key="1">
    <source>
        <dbReference type="Pfam" id="PF12804"/>
    </source>
</evidence>
<dbReference type="Pfam" id="PF13344">
    <property type="entry name" value="Hydrolase_6"/>
    <property type="match status" value="1"/>
</dbReference>
<reference evidence="2 3" key="1">
    <citation type="submission" date="2022-06" db="EMBL/GenBank/DDBJ databases">
        <title>Halomicroarcula sp. a new haloarchaeum isolate from saline soil.</title>
        <authorList>
            <person name="Strakova D."/>
            <person name="Galisteo C."/>
            <person name="Sanchez-Porro C."/>
            <person name="Ventosa A."/>
        </authorList>
    </citation>
    <scope>NUCLEOTIDE SEQUENCE [LARGE SCALE GENOMIC DNA]</scope>
    <source>
        <strain evidence="2 3">S3CR25-11</strain>
    </source>
</reference>
<gene>
    <name evidence="2" type="ORF">NDI86_13000</name>
</gene>
<dbReference type="Gene3D" id="3.90.550.10">
    <property type="entry name" value="Spore Coat Polysaccharide Biosynthesis Protein SpsA, Chain A"/>
    <property type="match status" value="1"/>
</dbReference>
<dbReference type="EMBL" id="JAMQOS010000004">
    <property type="protein sequence ID" value="MDS0283043.1"/>
    <property type="molecule type" value="Genomic_DNA"/>
</dbReference>
<name>A0ABU2FQK5_9EURY</name>
<dbReference type="NCBIfam" id="TIGR01460">
    <property type="entry name" value="HAD-SF-IIA"/>
    <property type="match status" value="1"/>
</dbReference>
<dbReference type="Pfam" id="PF13242">
    <property type="entry name" value="Hydrolase_like"/>
    <property type="match status" value="1"/>
</dbReference>
<dbReference type="InterPro" id="IPR006357">
    <property type="entry name" value="HAD-SF_hydro_IIA"/>
</dbReference>
<dbReference type="GO" id="GO:0016787">
    <property type="term" value="F:hydrolase activity"/>
    <property type="evidence" value="ECO:0007669"/>
    <property type="project" value="UniProtKB-KW"/>
</dbReference>
<dbReference type="SUPFAM" id="SSF53448">
    <property type="entry name" value="Nucleotide-diphospho-sugar transferases"/>
    <property type="match status" value="1"/>
</dbReference>
<evidence type="ECO:0000313" key="3">
    <source>
        <dbReference type="Proteomes" id="UP001268864"/>
    </source>
</evidence>
<dbReference type="CDD" id="cd02523">
    <property type="entry name" value="PC_cytidylyltransferase"/>
    <property type="match status" value="1"/>
</dbReference>
<dbReference type="PANTHER" id="PTHR19288:SF46">
    <property type="entry name" value="HALOACID DEHALOGENASE-LIKE HYDROLASE DOMAIN-CONTAINING PROTEIN 2"/>
    <property type="match status" value="1"/>
</dbReference>
<keyword evidence="3" id="KW-1185">Reference proteome</keyword>
<dbReference type="Pfam" id="PF12804">
    <property type="entry name" value="NTP_transf_3"/>
    <property type="match status" value="1"/>
</dbReference>
<feature type="domain" description="MobA-like NTP transferase" evidence="1">
    <location>
        <begin position="3"/>
        <end position="132"/>
    </location>
</feature>
<proteinExistence type="predicted"/>
<dbReference type="Gene3D" id="3.40.50.1000">
    <property type="entry name" value="HAD superfamily/HAD-like"/>
    <property type="match status" value="2"/>
</dbReference>
<sequence>MYGVILAAGIGSRLRPLTLGRPKSCVSVAGTPILEQQLEAYDAAGVEDVFVVAGYLADDVVERCRAVAETSDVDVTVVTNDLYANTDNLYSLSLLEDALAGVPFILTNGDVVFDEAVLRALHLEADGSAIACDTSAFSDEAMKITVDADGTVDHIAKDIGPEAAYASSIDAYRFSASFSATLFEEATRLLDAREEYSAWTELAVDTVLAGGDHAVEPVDIAGASWVEIDDEADLLRADRAFSRFDVTDKEVVFIDLDGTLYLDDEAIDGAADLVAGLRDRGVDVFFLSNNSSRWKTDYVETLERAGIPARPEDIVLSTDGVIDDLENRGVEAAFVVGTEAFRDAVRRRGIDPTADEPEVVVVGFDTELTYEKVRRATLAIRDGAPFLLAHPDLVCPTADGFVPDCGSIGALVESATGRGPDAVFGKPNAAMVQPILAERSIDPSQVAVVGDRLETEGRMAEAVGCDSVIVLTGDADRRSVEESDLDPALVVRSVADIAC</sequence>
<dbReference type="PANTHER" id="PTHR19288">
    <property type="entry name" value="4-NITROPHENYLPHOSPHATASE-RELATED"/>
    <property type="match status" value="1"/>
</dbReference>
<evidence type="ECO:0000313" key="2">
    <source>
        <dbReference type="EMBL" id="MDS0283043.1"/>
    </source>
</evidence>
<dbReference type="InterPro" id="IPR036412">
    <property type="entry name" value="HAD-like_sf"/>
</dbReference>
<dbReference type="InterPro" id="IPR023214">
    <property type="entry name" value="HAD_sf"/>
</dbReference>
<dbReference type="InterPro" id="IPR025877">
    <property type="entry name" value="MobA-like_NTP_Trfase"/>
</dbReference>
<dbReference type="InterPro" id="IPR029044">
    <property type="entry name" value="Nucleotide-diphossugar_trans"/>
</dbReference>
<organism evidence="2 3">
    <name type="scientific">Haloarcula onubensis</name>
    <dbReference type="NCBI Taxonomy" id="2950539"/>
    <lineage>
        <taxon>Archaea</taxon>
        <taxon>Methanobacteriati</taxon>
        <taxon>Methanobacteriota</taxon>
        <taxon>Stenosarchaea group</taxon>
        <taxon>Halobacteria</taxon>
        <taxon>Halobacteriales</taxon>
        <taxon>Haloarculaceae</taxon>
        <taxon>Haloarcula</taxon>
    </lineage>
</organism>